<dbReference type="PANTHER" id="PTHR24015">
    <property type="entry name" value="OS07G0578800 PROTEIN-RELATED"/>
    <property type="match status" value="1"/>
</dbReference>
<proteinExistence type="predicted"/>
<accession>A0AAD4XM45</accession>
<dbReference type="Pfam" id="PF13041">
    <property type="entry name" value="PPR_2"/>
    <property type="match status" value="4"/>
</dbReference>
<dbReference type="Gene3D" id="1.25.40.10">
    <property type="entry name" value="Tetratricopeptide repeat domain"/>
    <property type="match status" value="5"/>
</dbReference>
<dbReference type="Pfam" id="PF12854">
    <property type="entry name" value="PPR_1"/>
    <property type="match status" value="1"/>
</dbReference>
<dbReference type="GO" id="GO:0009451">
    <property type="term" value="P:RNA modification"/>
    <property type="evidence" value="ECO:0007669"/>
    <property type="project" value="InterPro"/>
</dbReference>
<reference evidence="3" key="1">
    <citation type="submission" date="2022-04" db="EMBL/GenBank/DDBJ databases">
        <title>A functionally conserved STORR gene fusion in Papaver species that diverged 16.8 million years ago.</title>
        <authorList>
            <person name="Catania T."/>
        </authorList>
    </citation>
    <scope>NUCLEOTIDE SEQUENCE</scope>
    <source>
        <strain evidence="3">S-188037</strain>
    </source>
</reference>
<feature type="repeat" description="PPR" evidence="2">
    <location>
        <begin position="478"/>
        <end position="512"/>
    </location>
</feature>
<dbReference type="InterPro" id="IPR046848">
    <property type="entry name" value="E_motif"/>
</dbReference>
<feature type="repeat" description="PPR" evidence="2">
    <location>
        <begin position="276"/>
        <end position="310"/>
    </location>
</feature>
<dbReference type="FunFam" id="1.25.40.10:FF:000073">
    <property type="entry name" value="Pentatricopeptide repeat-containing protein chloroplastic"/>
    <property type="match status" value="1"/>
</dbReference>
<dbReference type="NCBIfam" id="TIGR00756">
    <property type="entry name" value="PPR"/>
    <property type="match status" value="6"/>
</dbReference>
<feature type="repeat" description="PPR" evidence="2">
    <location>
        <begin position="142"/>
        <end position="176"/>
    </location>
</feature>
<dbReference type="PROSITE" id="PS51375">
    <property type="entry name" value="PPR"/>
    <property type="match status" value="5"/>
</dbReference>
<evidence type="ECO:0000256" key="2">
    <source>
        <dbReference type="PROSITE-ProRule" id="PRU00708"/>
    </source>
</evidence>
<gene>
    <name evidence="3" type="ORF">MKW98_012374</name>
</gene>
<comment type="caution">
    <text evidence="3">The sequence shown here is derived from an EMBL/GenBank/DDBJ whole genome shotgun (WGS) entry which is preliminary data.</text>
</comment>
<sequence length="687" mass="76135">MTSLSESFISLLQGFSGNKNLKKGRFLHAQIIKSGLRFHPFVAKGLVNLYSKCGYLNEAKLQFEEIQEKDVVSWNCIINGYSKQGLPGSSLALKLFCQMRKENTLPNSFTLAGVFTSASNLSSASVGKQAHCLSIKVPNCSDVFAGSSLINMYCKSGLVCDARKVFEEMPKRNFVAWATMIAGYASVRNAVEALELFKLMRLEEDEPGLNEFVFTSVLSSLSSLELVENGKQIHCLGIKIGMLSFVSVGNALVTMYAKCENLDHAHGCFESLTDKNSITWSAMITGYAQSGDSNMALKYFSEMQLIGLRPTEFTLVGVLNACGDVTATGEGKQVHSYLVKLGFESHLYIRTALINMYAKCAEINDARKGFDQLQEPNAALWSSMIGGYVQNGANEEALSLYGRMQMEGILPNESTMASVLKACSTLAALEQGRQIHARTIKHGFGLEVSVGGALSTMYAKCGNVDDCNLVFRRMHKRDVVSWNAMIYGLSQNGHGHEALQLFEEMKLHGAKPDYVTFVNVLSACSHLGLVENGWFYFKSMVQDFGIEPQLKHFACMVDLLSRCGKLQEAKEFIESAAMGHEQCLWQILLGSCQRFRNFEIGALSGERLMELGSKESSAYIMLSSMYADEGKWEDMERIRGLMRLRGINKEPGCSWIEIKSRISVFVAGDEMHPLTGKIRSEVRRLTK</sequence>
<evidence type="ECO:0008006" key="5">
    <source>
        <dbReference type="Google" id="ProtNLM"/>
    </source>
</evidence>
<dbReference type="Pfam" id="PF20431">
    <property type="entry name" value="E_motif"/>
    <property type="match status" value="1"/>
</dbReference>
<keyword evidence="4" id="KW-1185">Reference proteome</keyword>
<dbReference type="PANTHER" id="PTHR24015:SF47">
    <property type="entry name" value="OS01G0374200 PROTEIN"/>
    <property type="match status" value="1"/>
</dbReference>
<keyword evidence="1" id="KW-0677">Repeat</keyword>
<protein>
    <recommendedName>
        <fullName evidence="5">Pentatricopeptide repeat-containing protein</fullName>
    </recommendedName>
</protein>
<dbReference type="FunFam" id="1.25.40.10:FF:000687">
    <property type="entry name" value="Pentatricopeptide repeat-containing protein At4g33170"/>
    <property type="match status" value="1"/>
</dbReference>
<dbReference type="InterPro" id="IPR011990">
    <property type="entry name" value="TPR-like_helical_dom_sf"/>
</dbReference>
<evidence type="ECO:0000256" key="1">
    <source>
        <dbReference type="ARBA" id="ARBA00022737"/>
    </source>
</evidence>
<dbReference type="Pfam" id="PF01535">
    <property type="entry name" value="PPR"/>
    <property type="match status" value="1"/>
</dbReference>
<organism evidence="3 4">
    <name type="scientific">Papaver atlanticum</name>
    <dbReference type="NCBI Taxonomy" id="357466"/>
    <lineage>
        <taxon>Eukaryota</taxon>
        <taxon>Viridiplantae</taxon>
        <taxon>Streptophyta</taxon>
        <taxon>Embryophyta</taxon>
        <taxon>Tracheophyta</taxon>
        <taxon>Spermatophyta</taxon>
        <taxon>Magnoliopsida</taxon>
        <taxon>Ranunculales</taxon>
        <taxon>Papaveraceae</taxon>
        <taxon>Papaveroideae</taxon>
        <taxon>Papaver</taxon>
    </lineage>
</organism>
<dbReference type="GO" id="GO:0099402">
    <property type="term" value="P:plant organ development"/>
    <property type="evidence" value="ECO:0007669"/>
    <property type="project" value="UniProtKB-ARBA"/>
</dbReference>
<name>A0AAD4XM45_9MAGN</name>
<dbReference type="EMBL" id="JAJJMB010007130">
    <property type="protein sequence ID" value="KAI3931964.1"/>
    <property type="molecule type" value="Genomic_DNA"/>
</dbReference>
<evidence type="ECO:0000313" key="3">
    <source>
        <dbReference type="EMBL" id="KAI3931964.1"/>
    </source>
</evidence>
<feature type="repeat" description="PPR" evidence="2">
    <location>
        <begin position="70"/>
        <end position="106"/>
    </location>
</feature>
<dbReference type="Proteomes" id="UP001202328">
    <property type="component" value="Unassembled WGS sequence"/>
</dbReference>
<dbReference type="GO" id="GO:0003723">
    <property type="term" value="F:RNA binding"/>
    <property type="evidence" value="ECO:0007669"/>
    <property type="project" value="InterPro"/>
</dbReference>
<dbReference type="InterPro" id="IPR002885">
    <property type="entry name" value="PPR_rpt"/>
</dbReference>
<feature type="repeat" description="PPR" evidence="2">
    <location>
        <begin position="377"/>
        <end position="411"/>
    </location>
</feature>
<dbReference type="AlphaFoldDB" id="A0AAD4XM45"/>
<dbReference type="FunFam" id="1.25.40.10:FF:000158">
    <property type="entry name" value="pentatricopeptide repeat-containing protein At2g33680"/>
    <property type="match status" value="1"/>
</dbReference>
<dbReference type="InterPro" id="IPR046960">
    <property type="entry name" value="PPR_At4g14850-like_plant"/>
</dbReference>
<evidence type="ECO:0000313" key="4">
    <source>
        <dbReference type="Proteomes" id="UP001202328"/>
    </source>
</evidence>